<feature type="domain" description="N-acetyltransferase" evidence="1">
    <location>
        <begin position="1"/>
        <end position="141"/>
    </location>
</feature>
<proteinExistence type="predicted"/>
<evidence type="ECO:0000313" key="3">
    <source>
        <dbReference type="Proteomes" id="UP000461880"/>
    </source>
</evidence>
<dbReference type="Gene3D" id="3.40.630.30">
    <property type="match status" value="1"/>
</dbReference>
<dbReference type="PROSITE" id="PS51186">
    <property type="entry name" value="GNAT"/>
    <property type="match status" value="1"/>
</dbReference>
<protein>
    <submittedName>
        <fullName evidence="2">GNAT family N-acetyltransferase</fullName>
    </submittedName>
</protein>
<dbReference type="Proteomes" id="UP000461880">
    <property type="component" value="Unassembled WGS sequence"/>
</dbReference>
<gene>
    <name evidence="2" type="ORF">FYJ51_05330</name>
</gene>
<dbReference type="AlphaFoldDB" id="A0A7X2TF69"/>
<organism evidence="2 3">
    <name type="scientific">Stecheria intestinalis</name>
    <dbReference type="NCBI Taxonomy" id="2606630"/>
    <lineage>
        <taxon>Bacteria</taxon>
        <taxon>Bacillati</taxon>
        <taxon>Bacillota</taxon>
        <taxon>Erysipelotrichia</taxon>
        <taxon>Erysipelotrichales</taxon>
        <taxon>Erysipelotrichaceae</taxon>
        <taxon>Stecheria</taxon>
    </lineage>
</organism>
<dbReference type="PANTHER" id="PTHR39173:SF1">
    <property type="entry name" value="ACETYLTRANSFERASE"/>
    <property type="match status" value="1"/>
</dbReference>
<dbReference type="GO" id="GO:0016747">
    <property type="term" value="F:acyltransferase activity, transferring groups other than amino-acyl groups"/>
    <property type="evidence" value="ECO:0007669"/>
    <property type="project" value="InterPro"/>
</dbReference>
<dbReference type="InterPro" id="IPR016181">
    <property type="entry name" value="Acyl_CoA_acyltransferase"/>
</dbReference>
<reference evidence="2 3" key="1">
    <citation type="submission" date="2019-08" db="EMBL/GenBank/DDBJ databases">
        <title>In-depth cultivation of the pig gut microbiome towards novel bacterial diversity and tailored functional studies.</title>
        <authorList>
            <person name="Wylensek D."/>
            <person name="Hitch T.C.A."/>
            <person name="Clavel T."/>
        </authorList>
    </citation>
    <scope>NUCLEOTIDE SEQUENCE [LARGE SCALE GENOMIC DNA]</scope>
    <source>
        <strain evidence="2 3">Oil+RF-744-GAM-WT-6</strain>
    </source>
</reference>
<keyword evidence="2" id="KW-0808">Transferase</keyword>
<dbReference type="RefSeq" id="WP_105302868.1">
    <property type="nucleotide sequence ID" value="NZ_JAQXPC010000045.1"/>
</dbReference>
<dbReference type="Pfam" id="PF13302">
    <property type="entry name" value="Acetyltransf_3"/>
    <property type="match status" value="1"/>
</dbReference>
<dbReference type="PANTHER" id="PTHR39173">
    <property type="entry name" value="ACETYLTRANSFERASE"/>
    <property type="match status" value="1"/>
</dbReference>
<comment type="caution">
    <text evidence="2">The sequence shown here is derived from an EMBL/GenBank/DDBJ whole genome shotgun (WGS) entry which is preliminary data.</text>
</comment>
<dbReference type="EMBL" id="VUMN01000009">
    <property type="protein sequence ID" value="MSS58322.1"/>
    <property type="molecule type" value="Genomic_DNA"/>
</dbReference>
<dbReference type="SUPFAM" id="SSF55729">
    <property type="entry name" value="Acyl-CoA N-acyltransferases (Nat)"/>
    <property type="match status" value="1"/>
</dbReference>
<name>A0A7X2TF69_9FIRM</name>
<sequence length="152" mass="17523">MFGRFFRKPKRVEGKCVDLMLDQHVDASKYNQMVPSDLFGIYLHGTNIRVGSCDLRYGMNEELYYAGNIGYNVLSVYRGHGYAYQACLLLFEVAKQKGMEELIITCSPDNIPSRKTLEKLNGTLEGTVNVPPDHWLYLRGETVKNIYRYRLL</sequence>
<evidence type="ECO:0000313" key="2">
    <source>
        <dbReference type="EMBL" id="MSS58322.1"/>
    </source>
</evidence>
<dbReference type="InterPro" id="IPR000182">
    <property type="entry name" value="GNAT_dom"/>
</dbReference>
<keyword evidence="3" id="KW-1185">Reference proteome</keyword>
<accession>A0A7X2TF69</accession>
<evidence type="ECO:0000259" key="1">
    <source>
        <dbReference type="PROSITE" id="PS51186"/>
    </source>
</evidence>